<dbReference type="InterPro" id="IPR025495">
    <property type="entry name" value="DUF4386"/>
</dbReference>
<dbReference type="RefSeq" id="WP_176280689.1">
    <property type="nucleotide sequence ID" value="NZ_JABWMH010000005.1"/>
</dbReference>
<feature type="transmembrane region" description="Helical" evidence="1">
    <location>
        <begin position="12"/>
        <end position="31"/>
    </location>
</feature>
<keyword evidence="1" id="KW-1133">Transmembrane helix</keyword>
<name>A0ABX2N690_9SPHN</name>
<reference evidence="2 3" key="1">
    <citation type="submission" date="2020-06" db="EMBL/GenBank/DDBJ databases">
        <authorList>
            <person name="Kim S.-J."/>
            <person name="Park S.-J."/>
        </authorList>
    </citation>
    <scope>NUCLEOTIDE SEQUENCE [LARGE SCALE GENOMIC DNA]</scope>
    <source>
        <strain evidence="2 3">SW-151</strain>
    </source>
</reference>
<feature type="transmembrane region" description="Helical" evidence="1">
    <location>
        <begin position="140"/>
        <end position="160"/>
    </location>
</feature>
<keyword evidence="3" id="KW-1185">Reference proteome</keyword>
<keyword evidence="1" id="KW-0472">Membrane</keyword>
<keyword evidence="1" id="KW-0812">Transmembrane</keyword>
<feature type="transmembrane region" description="Helical" evidence="1">
    <location>
        <begin position="95"/>
        <end position="120"/>
    </location>
</feature>
<proteinExistence type="predicted"/>
<accession>A0ABX2N690</accession>
<comment type="caution">
    <text evidence="2">The sequence shown here is derived from an EMBL/GenBank/DDBJ whole genome shotgun (WGS) entry which is preliminary data.</text>
</comment>
<protein>
    <submittedName>
        <fullName evidence="2">DUF4386 family protein</fullName>
    </submittedName>
</protein>
<organism evidence="2 3">
    <name type="scientific">Parasphingorhabdus flavimaris</name>
    <dbReference type="NCBI Taxonomy" id="266812"/>
    <lineage>
        <taxon>Bacteria</taxon>
        <taxon>Pseudomonadati</taxon>
        <taxon>Pseudomonadota</taxon>
        <taxon>Alphaproteobacteria</taxon>
        <taxon>Sphingomonadales</taxon>
        <taxon>Sphingomonadaceae</taxon>
        <taxon>Parasphingorhabdus</taxon>
    </lineage>
</organism>
<feature type="transmembrane region" description="Helical" evidence="1">
    <location>
        <begin position="51"/>
        <end position="75"/>
    </location>
</feature>
<evidence type="ECO:0000313" key="3">
    <source>
        <dbReference type="Proteomes" id="UP000652427"/>
    </source>
</evidence>
<gene>
    <name evidence="2" type="ORF">HUO14_15175</name>
</gene>
<dbReference type="EMBL" id="JABWMH010000005">
    <property type="protein sequence ID" value="NVD29240.1"/>
    <property type="molecule type" value="Genomic_DNA"/>
</dbReference>
<dbReference type="Pfam" id="PF14329">
    <property type="entry name" value="DUF4386"/>
    <property type="match status" value="1"/>
</dbReference>
<feature type="transmembrane region" description="Helical" evidence="1">
    <location>
        <begin position="190"/>
        <end position="211"/>
    </location>
</feature>
<feature type="transmembrane region" description="Helical" evidence="1">
    <location>
        <begin position="167"/>
        <end position="184"/>
    </location>
</feature>
<evidence type="ECO:0000313" key="2">
    <source>
        <dbReference type="EMBL" id="NVD29240.1"/>
    </source>
</evidence>
<dbReference type="Proteomes" id="UP000652427">
    <property type="component" value="Unassembled WGS sequence"/>
</dbReference>
<evidence type="ECO:0000256" key="1">
    <source>
        <dbReference type="SAM" id="Phobius"/>
    </source>
</evidence>
<sequence>MLENYQKMGGLAALAEALCYIIGFAIFVFFLDFPGNSSPVKNVEFLIENRILIMSTMSIIYIFAALVLVVLVLALHDQLKEKSPKAMQVATSVGLIWAGVVVASGMIFNVGAESVISIYANDPERAATLWMAVGIVQDGLGGGIELLGGVWILIISWTGLKSGIYPKFLNCFGIIIGCAGVLSVAPSWEIFIEIFGLSQIVWFIWLGTIMLRDKAAA</sequence>